<protein>
    <submittedName>
        <fullName evidence="1">Uncharacterized protein</fullName>
    </submittedName>
</protein>
<accession>E4YDF3</accession>
<evidence type="ECO:0000313" key="1">
    <source>
        <dbReference type="EMBL" id="CBY33564.1"/>
    </source>
</evidence>
<sequence>MRWSSHRCGRSWRFQEFVVRCDGSSLRLRARDRAARSVTAAASGVFEEQMQDNIQAVVRSRQIQEMAG</sequence>
<proteinExistence type="predicted"/>
<dbReference type="AlphaFoldDB" id="E4YDF3"/>
<name>E4YDF3_OIKDI</name>
<gene>
    <name evidence="1" type="ORF">GSOID_T00021486001</name>
</gene>
<reference evidence="1" key="1">
    <citation type="journal article" date="2010" name="Science">
        <title>Plasticity of animal genome architecture unmasked by rapid evolution of a pelagic tunicate.</title>
        <authorList>
            <person name="Denoeud F."/>
            <person name="Henriet S."/>
            <person name="Mungpakdee S."/>
            <person name="Aury J.M."/>
            <person name="Da Silva C."/>
            <person name="Brinkmann H."/>
            <person name="Mikhaleva J."/>
            <person name="Olsen L.C."/>
            <person name="Jubin C."/>
            <person name="Canestro C."/>
            <person name="Bouquet J.M."/>
            <person name="Danks G."/>
            <person name="Poulain J."/>
            <person name="Campsteijn C."/>
            <person name="Adamski M."/>
            <person name="Cross I."/>
            <person name="Yadetie F."/>
            <person name="Muffato M."/>
            <person name="Louis A."/>
            <person name="Butcher S."/>
            <person name="Tsagkogeorga G."/>
            <person name="Konrad A."/>
            <person name="Singh S."/>
            <person name="Jensen M.F."/>
            <person name="Cong E.H."/>
            <person name="Eikeseth-Otteraa H."/>
            <person name="Noel B."/>
            <person name="Anthouard V."/>
            <person name="Porcel B.M."/>
            <person name="Kachouri-Lafond R."/>
            <person name="Nishino A."/>
            <person name="Ugolini M."/>
            <person name="Chourrout P."/>
            <person name="Nishida H."/>
            <person name="Aasland R."/>
            <person name="Huzurbazar S."/>
            <person name="Westhof E."/>
            <person name="Delsuc F."/>
            <person name="Lehrach H."/>
            <person name="Reinhardt R."/>
            <person name="Weissenbach J."/>
            <person name="Roy S.W."/>
            <person name="Artiguenave F."/>
            <person name="Postlethwait J.H."/>
            <person name="Manak J.R."/>
            <person name="Thompson E.M."/>
            <person name="Jaillon O."/>
            <person name="Du Pasquier L."/>
            <person name="Boudinot P."/>
            <person name="Liberles D.A."/>
            <person name="Volff J.N."/>
            <person name="Philippe H."/>
            <person name="Lenhard B."/>
            <person name="Roest Crollius H."/>
            <person name="Wincker P."/>
            <person name="Chourrout D."/>
        </authorList>
    </citation>
    <scope>NUCLEOTIDE SEQUENCE [LARGE SCALE GENOMIC DNA]</scope>
</reference>
<dbReference type="Proteomes" id="UP000011014">
    <property type="component" value="Unassembled WGS sequence"/>
</dbReference>
<dbReference type="EMBL" id="FN654428">
    <property type="protein sequence ID" value="CBY33564.1"/>
    <property type="molecule type" value="Genomic_DNA"/>
</dbReference>
<organism evidence="1">
    <name type="scientific">Oikopleura dioica</name>
    <name type="common">Tunicate</name>
    <dbReference type="NCBI Taxonomy" id="34765"/>
    <lineage>
        <taxon>Eukaryota</taxon>
        <taxon>Metazoa</taxon>
        <taxon>Chordata</taxon>
        <taxon>Tunicata</taxon>
        <taxon>Appendicularia</taxon>
        <taxon>Copelata</taxon>
        <taxon>Oikopleuridae</taxon>
        <taxon>Oikopleura</taxon>
    </lineage>
</organism>